<keyword evidence="3" id="KW-1185">Reference proteome</keyword>
<reference evidence="3" key="1">
    <citation type="journal article" date="2019" name="Int. J. Syst. Evol. Microbiol.">
        <title>The Global Catalogue of Microorganisms (GCM) 10K type strain sequencing project: providing services to taxonomists for standard genome sequencing and annotation.</title>
        <authorList>
            <consortium name="The Broad Institute Genomics Platform"/>
            <consortium name="The Broad Institute Genome Sequencing Center for Infectious Disease"/>
            <person name="Wu L."/>
            <person name="Ma J."/>
        </authorList>
    </citation>
    <scope>NUCLEOTIDE SEQUENCE [LARGE SCALE GENOMIC DNA]</scope>
    <source>
        <strain evidence="3">KCTC 52640</strain>
    </source>
</reference>
<evidence type="ECO:0000313" key="3">
    <source>
        <dbReference type="Proteomes" id="UP001595462"/>
    </source>
</evidence>
<accession>A0ABV7EJZ3</accession>
<sequence length="349" mass="37656">MTLWRHLPGRVRRRRFWLCLLLALAINLPAVAADDDGDDAAPAADVPMLQVVIPAAVQSAAGIATQPLAQEQRRVERRALATVLSLQPLLARRADLLAARADVSAARARFSASDDAYQRLRRLTGGRANVSARELAGVRATQRVDGAQLQAAEAHLDNLRVGLRHVWGPVVAQWLAAEQAPPPWQAILDGEQVLATLRMPADMHLASAPARVLVAADERRTQARQANVLSAAPEQGTSTPGETWLLRLPAQGLHAGMRLSAWVAQDDEAHAGVLIPASAVVWQDGRPWAYVQIEDDRFARRPLPPLSVDNGDARFVSEGFAAGDAVVTAGAQMLLGEELRAQIPEEDDD</sequence>
<dbReference type="Gene3D" id="2.40.420.20">
    <property type="match status" value="1"/>
</dbReference>
<dbReference type="PANTHER" id="PTHR30158">
    <property type="entry name" value="ACRA/E-RELATED COMPONENT OF DRUG EFFLUX TRANSPORTER"/>
    <property type="match status" value="1"/>
</dbReference>
<comment type="caution">
    <text evidence="2">The sequence shown here is derived from an EMBL/GenBank/DDBJ whole genome shotgun (WGS) entry which is preliminary data.</text>
</comment>
<evidence type="ECO:0000313" key="2">
    <source>
        <dbReference type="EMBL" id="MFC3103039.1"/>
    </source>
</evidence>
<dbReference type="RefSeq" id="WP_380686680.1">
    <property type="nucleotide sequence ID" value="NZ_JBHRSS010000003.1"/>
</dbReference>
<feature type="signal peptide" evidence="1">
    <location>
        <begin position="1"/>
        <end position="32"/>
    </location>
</feature>
<dbReference type="Proteomes" id="UP001595462">
    <property type="component" value="Unassembled WGS sequence"/>
</dbReference>
<protein>
    <submittedName>
        <fullName evidence="2">Efflux RND transporter periplasmic adaptor subunit</fullName>
    </submittedName>
</protein>
<keyword evidence="1" id="KW-0732">Signal</keyword>
<gene>
    <name evidence="2" type="ORF">ACFOSU_03960</name>
</gene>
<dbReference type="EMBL" id="JBHRSS010000003">
    <property type="protein sequence ID" value="MFC3103039.1"/>
    <property type="molecule type" value="Genomic_DNA"/>
</dbReference>
<name>A0ABV7EJZ3_9GAMM</name>
<organism evidence="2 3">
    <name type="scientific">Salinisphaera aquimarina</name>
    <dbReference type="NCBI Taxonomy" id="2094031"/>
    <lineage>
        <taxon>Bacteria</taxon>
        <taxon>Pseudomonadati</taxon>
        <taxon>Pseudomonadota</taxon>
        <taxon>Gammaproteobacteria</taxon>
        <taxon>Salinisphaerales</taxon>
        <taxon>Salinisphaeraceae</taxon>
        <taxon>Salinisphaera</taxon>
    </lineage>
</organism>
<proteinExistence type="predicted"/>
<evidence type="ECO:0000256" key="1">
    <source>
        <dbReference type="SAM" id="SignalP"/>
    </source>
</evidence>
<feature type="chain" id="PRO_5045612689" evidence="1">
    <location>
        <begin position="33"/>
        <end position="349"/>
    </location>
</feature>